<evidence type="ECO:0000313" key="1">
    <source>
        <dbReference type="EMBL" id="BAL56995.1"/>
    </source>
</evidence>
<proteinExistence type="predicted"/>
<name>H5SLF9_9ZZZZ</name>
<dbReference type="AlphaFoldDB" id="H5SLF9"/>
<accession>H5SLF9</accession>
<protein>
    <submittedName>
        <fullName evidence="1">Uncharacterized protein</fullName>
    </submittedName>
</protein>
<gene>
    <name evidence="1" type="ORF">HGMM_F46A05C34</name>
</gene>
<reference evidence="1" key="1">
    <citation type="journal article" date="2005" name="Environ. Microbiol.">
        <title>Genetic and functional properties of uncultivated thermophilic crenarchaeotes from a subsurface gold mine as revealed by analysis of genome fragments.</title>
        <authorList>
            <person name="Nunoura T."/>
            <person name="Hirayama H."/>
            <person name="Takami H."/>
            <person name="Oida H."/>
            <person name="Nishi S."/>
            <person name="Shimamura S."/>
            <person name="Suzuki Y."/>
            <person name="Inagaki F."/>
            <person name="Takai K."/>
            <person name="Nealson K.H."/>
            <person name="Horikoshi K."/>
        </authorList>
    </citation>
    <scope>NUCLEOTIDE SEQUENCE</scope>
</reference>
<sequence>MFLAIILAGLLLTPAYAARIPSVAVKRLGGTGPLSVSSPTGATVVANPYSFNTSSQVTAYRITWTPAATGNYTIQVVLKDLSGTVLGQGTAVVSVTSTAPRIDPVSLTTPVSIAQVRFTRVNIAKQ</sequence>
<organism evidence="1">
    <name type="scientific">uncultured prokaryote</name>
    <dbReference type="NCBI Taxonomy" id="198431"/>
    <lineage>
        <taxon>unclassified sequences</taxon>
        <taxon>environmental samples</taxon>
    </lineage>
</organism>
<dbReference type="EMBL" id="AP011763">
    <property type="protein sequence ID" value="BAL56995.1"/>
    <property type="molecule type" value="Genomic_DNA"/>
</dbReference>
<reference evidence="1" key="2">
    <citation type="journal article" date="2012" name="PLoS ONE">
        <title>A Deeply Branching Thermophilic Bacterium with an Ancient Acetyl-CoA Pathway Dominates a Subsurface Ecosystem.</title>
        <authorList>
            <person name="Takami H."/>
            <person name="Noguchi H."/>
            <person name="Takaki Y."/>
            <person name="Uchiyama I."/>
            <person name="Toyoda A."/>
            <person name="Nishi S."/>
            <person name="Chee G.-J."/>
            <person name="Arai W."/>
            <person name="Nunoura T."/>
            <person name="Itoh T."/>
            <person name="Hattori M."/>
            <person name="Takai K."/>
        </authorList>
    </citation>
    <scope>NUCLEOTIDE SEQUENCE</scope>
</reference>